<name>A0A1S3ZEY5_TOBAC</name>
<dbReference type="InterPro" id="IPR043502">
    <property type="entry name" value="DNA/RNA_pol_sf"/>
</dbReference>
<dbReference type="OrthoDB" id="414945at2759"/>
<dbReference type="RefSeq" id="XP_016462998.1">
    <property type="nucleotide sequence ID" value="XM_016607512.1"/>
</dbReference>
<dbReference type="PaxDb" id="4097-A0A1S3ZEY5"/>
<dbReference type="AlphaFoldDB" id="A0A1S3ZEY5"/>
<gene>
    <name evidence="1" type="primary">LOC107786079</name>
</gene>
<reference evidence="1" key="1">
    <citation type="submission" date="2025-08" db="UniProtKB">
        <authorList>
            <consortium name="RefSeq"/>
        </authorList>
    </citation>
    <scope>IDENTIFICATION</scope>
</reference>
<dbReference type="PANTHER" id="PTHR11439:SF470">
    <property type="entry name" value="CYSTEINE-RICH RLK (RECEPTOR-LIKE PROTEIN KINASE) 8"/>
    <property type="match status" value="1"/>
</dbReference>
<sequence length="245" mass="27245">MKVPPGLSVSSPFSSTSSSPLFKIKDLGHVHYFLGLEVSATPEGFLICQQKFTSDLLAEFNCHHFTPVVTPLDPLVKLCTDMGAPFFDPSTYRRLVGKLNVLQHTWTDIAFSVQHLSQFLQHPQAACARSRKSVIGYYVTLGGSPISWKSKKQPTISISSAELEYRALKKVVAEVSWLVKLLGDMGFVLSSPIPIFCDSQTACHIAKNPLFHDRAKHIEIDCHYVRDCPAHHHLLCKLGVLHPPD</sequence>
<dbReference type="SUPFAM" id="SSF56672">
    <property type="entry name" value="DNA/RNA polymerases"/>
    <property type="match status" value="1"/>
</dbReference>
<accession>A0A1S3ZEY5</accession>
<dbReference type="KEGG" id="nta:107786079"/>
<proteinExistence type="predicted"/>
<dbReference type="STRING" id="4097.A0A1S3ZEY5"/>
<evidence type="ECO:0000313" key="1">
    <source>
        <dbReference type="RefSeq" id="XP_016462998.1"/>
    </source>
</evidence>
<protein>
    <submittedName>
        <fullName evidence="1">Uncharacterized mitochondrial protein AtMg00810-like</fullName>
    </submittedName>
</protein>
<dbReference type="CDD" id="cd09272">
    <property type="entry name" value="RNase_HI_RT_Ty1"/>
    <property type="match status" value="1"/>
</dbReference>
<dbReference type="PANTHER" id="PTHR11439">
    <property type="entry name" value="GAG-POL-RELATED RETROTRANSPOSON"/>
    <property type="match status" value="1"/>
</dbReference>
<organism evidence="1">
    <name type="scientific">Nicotiana tabacum</name>
    <name type="common">Common tobacco</name>
    <dbReference type="NCBI Taxonomy" id="4097"/>
    <lineage>
        <taxon>Eukaryota</taxon>
        <taxon>Viridiplantae</taxon>
        <taxon>Streptophyta</taxon>
        <taxon>Embryophyta</taxon>
        <taxon>Tracheophyta</taxon>
        <taxon>Spermatophyta</taxon>
        <taxon>Magnoliopsida</taxon>
        <taxon>eudicotyledons</taxon>
        <taxon>Gunneridae</taxon>
        <taxon>Pentapetalae</taxon>
        <taxon>asterids</taxon>
        <taxon>lamiids</taxon>
        <taxon>Solanales</taxon>
        <taxon>Solanaceae</taxon>
        <taxon>Nicotianoideae</taxon>
        <taxon>Nicotianeae</taxon>
        <taxon>Nicotiana</taxon>
    </lineage>
</organism>